<evidence type="ECO:0000313" key="3">
    <source>
        <dbReference type="Proteomes" id="UP000023152"/>
    </source>
</evidence>
<name>X6NXQ8_RETFI</name>
<evidence type="ECO:0000256" key="1">
    <source>
        <dbReference type="SAM" id="MobiDB-lite"/>
    </source>
</evidence>
<comment type="caution">
    <text evidence="2">The sequence shown here is derived from an EMBL/GenBank/DDBJ whole genome shotgun (WGS) entry which is preliminary data.</text>
</comment>
<gene>
    <name evidence="2" type="ORF">RFI_06450</name>
</gene>
<dbReference type="EMBL" id="ASPP01005368">
    <property type="protein sequence ID" value="ETO30668.1"/>
    <property type="molecule type" value="Genomic_DNA"/>
</dbReference>
<dbReference type="Proteomes" id="UP000023152">
    <property type="component" value="Unassembled WGS sequence"/>
</dbReference>
<accession>X6NXQ8</accession>
<feature type="compositionally biased region" description="Polar residues" evidence="1">
    <location>
        <begin position="147"/>
        <end position="162"/>
    </location>
</feature>
<evidence type="ECO:0000313" key="2">
    <source>
        <dbReference type="EMBL" id="ETO30668.1"/>
    </source>
</evidence>
<feature type="compositionally biased region" description="Low complexity" evidence="1">
    <location>
        <begin position="168"/>
        <end position="183"/>
    </location>
</feature>
<feature type="region of interest" description="Disordered" evidence="1">
    <location>
        <begin position="204"/>
        <end position="229"/>
    </location>
</feature>
<keyword evidence="3" id="KW-1185">Reference proteome</keyword>
<dbReference type="AlphaFoldDB" id="X6NXQ8"/>
<sequence length="229" mass="24452">NGNGNGNGNGNSNSNSTPTVNASVITNMNASMSGKSAESWCDGTLDKERVGSNVNNDTFYSCELESVNSTCDSTPTNKTFVSVWTSTDDSVSNGPNFADIQMLSIPNSGVPATMTTTMTMAASNKHSVANKRSTQLQDSYSNHTFSVCSNTGTQEQMPSQQKRVLPPQSQQQQQQQQQHASASANCPIKHNFALNNSNITNPEECLSNSSSGSAGDIFYRTNSEHSVVM</sequence>
<organism evidence="2 3">
    <name type="scientific">Reticulomyxa filosa</name>
    <dbReference type="NCBI Taxonomy" id="46433"/>
    <lineage>
        <taxon>Eukaryota</taxon>
        <taxon>Sar</taxon>
        <taxon>Rhizaria</taxon>
        <taxon>Retaria</taxon>
        <taxon>Foraminifera</taxon>
        <taxon>Monothalamids</taxon>
        <taxon>Reticulomyxidae</taxon>
        <taxon>Reticulomyxa</taxon>
    </lineage>
</organism>
<protein>
    <submittedName>
        <fullName evidence="2">Uncharacterized protein</fullName>
    </submittedName>
</protein>
<feature type="non-terminal residue" evidence="2">
    <location>
        <position position="1"/>
    </location>
</feature>
<feature type="region of interest" description="Disordered" evidence="1">
    <location>
        <begin position="1"/>
        <end position="21"/>
    </location>
</feature>
<feature type="compositionally biased region" description="Polar residues" evidence="1">
    <location>
        <begin position="220"/>
        <end position="229"/>
    </location>
</feature>
<proteinExistence type="predicted"/>
<reference evidence="2 3" key="1">
    <citation type="journal article" date="2013" name="Curr. Biol.">
        <title>The Genome of the Foraminiferan Reticulomyxa filosa.</title>
        <authorList>
            <person name="Glockner G."/>
            <person name="Hulsmann N."/>
            <person name="Schleicher M."/>
            <person name="Noegel A.A."/>
            <person name="Eichinger L."/>
            <person name="Gallinger C."/>
            <person name="Pawlowski J."/>
            <person name="Sierra R."/>
            <person name="Euteneuer U."/>
            <person name="Pillet L."/>
            <person name="Moustafa A."/>
            <person name="Platzer M."/>
            <person name="Groth M."/>
            <person name="Szafranski K."/>
            <person name="Schliwa M."/>
        </authorList>
    </citation>
    <scope>NUCLEOTIDE SEQUENCE [LARGE SCALE GENOMIC DNA]</scope>
</reference>
<feature type="compositionally biased region" description="Polar residues" evidence="1">
    <location>
        <begin position="204"/>
        <end position="213"/>
    </location>
</feature>
<feature type="region of interest" description="Disordered" evidence="1">
    <location>
        <begin position="147"/>
        <end position="183"/>
    </location>
</feature>